<feature type="active site" description="GMP-histidine intermediate" evidence="18">
    <location>
        <position position="53"/>
    </location>
</feature>
<name>A0A7H8Q7Z4_9BACL</name>
<evidence type="ECO:0000256" key="3">
    <source>
        <dbReference type="ARBA" id="ARBA00001522"/>
    </source>
</evidence>
<evidence type="ECO:0000256" key="9">
    <source>
        <dbReference type="ARBA" id="ARBA00012523"/>
    </source>
</evidence>
<proteinExistence type="inferred from homology"/>
<protein>
    <recommendedName>
        <fullName evidence="16">Adenosylcobinamide kinase</fullName>
        <ecNumber evidence="8">2.7.1.156</ecNumber>
        <ecNumber evidence="9">2.7.7.62</ecNumber>
    </recommendedName>
    <alternativeName>
        <fullName evidence="17">Adenosylcobinamide-phosphate guanylyltransferase</fullName>
    </alternativeName>
</protein>
<feature type="binding site" evidence="19">
    <location>
        <begin position="11"/>
        <end position="18"/>
    </location>
    <ligand>
        <name>GTP</name>
        <dbReference type="ChEBI" id="CHEBI:37565"/>
    </ligand>
</feature>
<evidence type="ECO:0000256" key="11">
    <source>
        <dbReference type="ARBA" id="ARBA00022679"/>
    </source>
</evidence>
<feature type="binding site" evidence="19">
    <location>
        <begin position="37"/>
        <end position="39"/>
    </location>
    <ligand>
        <name>GTP</name>
        <dbReference type="ChEBI" id="CHEBI:37565"/>
    </ligand>
</feature>
<keyword evidence="13 20" id="KW-0418">Kinase</keyword>
<evidence type="ECO:0000256" key="12">
    <source>
        <dbReference type="ARBA" id="ARBA00022741"/>
    </source>
</evidence>
<dbReference type="PANTHER" id="PTHR34848">
    <property type="match status" value="1"/>
</dbReference>
<dbReference type="InterPro" id="IPR003203">
    <property type="entry name" value="CobU/CobP"/>
</dbReference>
<dbReference type="Gene3D" id="3.40.50.300">
    <property type="entry name" value="P-loop containing nucleotide triphosphate hydrolases"/>
    <property type="match status" value="1"/>
</dbReference>
<evidence type="ECO:0000256" key="16">
    <source>
        <dbReference type="ARBA" id="ARBA00029570"/>
    </source>
</evidence>
<dbReference type="EC" id="2.7.7.62" evidence="9"/>
<comment type="catalytic activity">
    <reaction evidence="1">
        <text>adenosylcob(III)inamide + ATP = adenosylcob(III)inamide phosphate + ADP + H(+)</text>
        <dbReference type="Rhea" id="RHEA:15769"/>
        <dbReference type="ChEBI" id="CHEBI:2480"/>
        <dbReference type="ChEBI" id="CHEBI:15378"/>
        <dbReference type="ChEBI" id="CHEBI:30616"/>
        <dbReference type="ChEBI" id="CHEBI:58502"/>
        <dbReference type="ChEBI" id="CHEBI:456216"/>
        <dbReference type="EC" id="2.7.1.156"/>
    </reaction>
</comment>
<reference evidence="21" key="1">
    <citation type="submission" date="2020-06" db="EMBL/GenBank/DDBJ databases">
        <title>Isolation of Planomicrobium glaciei.</title>
        <authorList>
            <person name="Malisova L."/>
            <person name="Safrankova R."/>
            <person name="Jakubu V."/>
            <person name="Spanelova P."/>
        </authorList>
    </citation>
    <scope>NUCLEOTIDE SEQUENCE [LARGE SCALE GENOMIC DNA]</scope>
    <source>
        <strain evidence="21">NRL-ATB46093</strain>
    </source>
</reference>
<dbReference type="PIRSF" id="PIRSF006135">
    <property type="entry name" value="CobU"/>
    <property type="match status" value="1"/>
</dbReference>
<dbReference type="PANTHER" id="PTHR34848:SF1">
    <property type="entry name" value="BIFUNCTIONAL ADENOSYLCOBALAMIN BIOSYNTHESIS PROTEIN COBU"/>
    <property type="match status" value="1"/>
</dbReference>
<dbReference type="EMBL" id="CP051177">
    <property type="protein sequence ID" value="QKX49651.1"/>
    <property type="molecule type" value="Genomic_DNA"/>
</dbReference>
<comment type="pathway">
    <text evidence="6">Cofactor biosynthesis; adenosylcobalamin biosynthesis; adenosylcobalamin from cob(II)yrinate a,c-diamide: step 5/7.</text>
</comment>
<keyword evidence="21" id="KW-1185">Reference proteome</keyword>
<dbReference type="Pfam" id="PF02283">
    <property type="entry name" value="CobU"/>
    <property type="match status" value="1"/>
</dbReference>
<dbReference type="GO" id="GO:0008820">
    <property type="term" value="F:cobinamide phosphate guanylyltransferase activity"/>
    <property type="evidence" value="ECO:0007669"/>
    <property type="project" value="UniProtKB-EC"/>
</dbReference>
<evidence type="ECO:0000313" key="20">
    <source>
        <dbReference type="EMBL" id="QKX49651.1"/>
    </source>
</evidence>
<gene>
    <name evidence="20" type="ORF">HF394_03120</name>
</gene>
<evidence type="ECO:0000256" key="4">
    <source>
        <dbReference type="ARBA" id="ARBA00003889"/>
    </source>
</evidence>
<evidence type="ECO:0000256" key="7">
    <source>
        <dbReference type="ARBA" id="ARBA00007490"/>
    </source>
</evidence>
<feature type="binding site" evidence="19">
    <location>
        <begin position="54"/>
        <end position="57"/>
    </location>
    <ligand>
        <name>GTP</name>
        <dbReference type="ChEBI" id="CHEBI:37565"/>
    </ligand>
</feature>
<evidence type="ECO:0000256" key="18">
    <source>
        <dbReference type="PIRSR" id="PIRSR006135-1"/>
    </source>
</evidence>
<evidence type="ECO:0000256" key="2">
    <source>
        <dbReference type="ARBA" id="ARBA00000711"/>
    </source>
</evidence>
<evidence type="ECO:0000256" key="13">
    <source>
        <dbReference type="ARBA" id="ARBA00022777"/>
    </source>
</evidence>
<dbReference type="GO" id="GO:0043752">
    <property type="term" value="F:adenosylcobinamide kinase activity"/>
    <property type="evidence" value="ECO:0007669"/>
    <property type="project" value="UniProtKB-EC"/>
</dbReference>
<dbReference type="UniPathway" id="UPA00148">
    <property type="reaction ID" value="UER00236"/>
</dbReference>
<dbReference type="GO" id="GO:0005524">
    <property type="term" value="F:ATP binding"/>
    <property type="evidence" value="ECO:0007669"/>
    <property type="project" value="UniProtKB-KW"/>
</dbReference>
<keyword evidence="11" id="KW-0808">Transferase</keyword>
<comment type="catalytic activity">
    <reaction evidence="2">
        <text>adenosylcob(III)inamide phosphate + GTP + H(+) = adenosylcob(III)inamide-GDP + diphosphate</text>
        <dbReference type="Rhea" id="RHEA:22712"/>
        <dbReference type="ChEBI" id="CHEBI:15378"/>
        <dbReference type="ChEBI" id="CHEBI:33019"/>
        <dbReference type="ChEBI" id="CHEBI:37565"/>
        <dbReference type="ChEBI" id="CHEBI:58502"/>
        <dbReference type="ChEBI" id="CHEBI:60487"/>
        <dbReference type="EC" id="2.7.7.62"/>
    </reaction>
</comment>
<dbReference type="GO" id="GO:0009236">
    <property type="term" value="P:cobalamin biosynthetic process"/>
    <property type="evidence" value="ECO:0007669"/>
    <property type="project" value="UniProtKB-UniPathway"/>
</dbReference>
<evidence type="ECO:0000256" key="5">
    <source>
        <dbReference type="ARBA" id="ARBA00004692"/>
    </source>
</evidence>
<evidence type="ECO:0000256" key="17">
    <source>
        <dbReference type="ARBA" id="ARBA00030571"/>
    </source>
</evidence>
<comment type="pathway">
    <text evidence="5">Cofactor biosynthesis; adenosylcobalamin biosynthesis; adenosylcobalamin from cob(II)yrinate a,c-diamide: step 6/7.</text>
</comment>
<comment type="function">
    <text evidence="4">Catalyzes ATP-dependent phosphorylation of adenosylcobinamide and addition of GMP to adenosylcobinamide phosphate.</text>
</comment>
<dbReference type="Proteomes" id="UP000509222">
    <property type="component" value="Chromosome"/>
</dbReference>
<dbReference type="RefSeq" id="WP_176294063.1">
    <property type="nucleotide sequence ID" value="NZ_CP051177.1"/>
</dbReference>
<keyword evidence="15 19" id="KW-0342">GTP-binding</keyword>
<comment type="similarity">
    <text evidence="7">Belongs to the CobU/CobP family.</text>
</comment>
<keyword evidence="12 19" id="KW-0547">Nucleotide-binding</keyword>
<dbReference type="InterPro" id="IPR027417">
    <property type="entry name" value="P-loop_NTPase"/>
</dbReference>
<evidence type="ECO:0000256" key="8">
    <source>
        <dbReference type="ARBA" id="ARBA00012016"/>
    </source>
</evidence>
<feature type="binding site" evidence="19">
    <location>
        <position position="66"/>
    </location>
    <ligand>
        <name>GTP</name>
        <dbReference type="ChEBI" id="CHEBI:37565"/>
    </ligand>
</feature>
<dbReference type="CDD" id="cd00544">
    <property type="entry name" value="CobU"/>
    <property type="match status" value="1"/>
</dbReference>
<evidence type="ECO:0000256" key="10">
    <source>
        <dbReference type="ARBA" id="ARBA00022573"/>
    </source>
</evidence>
<evidence type="ECO:0000313" key="21">
    <source>
        <dbReference type="Proteomes" id="UP000509222"/>
    </source>
</evidence>
<evidence type="ECO:0000256" key="6">
    <source>
        <dbReference type="ARBA" id="ARBA00005159"/>
    </source>
</evidence>
<evidence type="ECO:0000256" key="1">
    <source>
        <dbReference type="ARBA" id="ARBA00000312"/>
    </source>
</evidence>
<dbReference type="AlphaFoldDB" id="A0A7H8Q7Z4"/>
<keyword evidence="10" id="KW-0169">Cobalamin biosynthesis</keyword>
<feature type="binding site" evidence="19">
    <location>
        <position position="87"/>
    </location>
    <ligand>
        <name>GTP</name>
        <dbReference type="ChEBI" id="CHEBI:37565"/>
    </ligand>
</feature>
<evidence type="ECO:0000256" key="19">
    <source>
        <dbReference type="PIRSR" id="PIRSR006135-2"/>
    </source>
</evidence>
<dbReference type="SUPFAM" id="SSF52540">
    <property type="entry name" value="P-loop containing nucleoside triphosphate hydrolases"/>
    <property type="match status" value="1"/>
</dbReference>
<keyword evidence="14" id="KW-0067">ATP-binding</keyword>
<evidence type="ECO:0000256" key="15">
    <source>
        <dbReference type="ARBA" id="ARBA00023134"/>
    </source>
</evidence>
<evidence type="ECO:0000256" key="14">
    <source>
        <dbReference type="ARBA" id="ARBA00022840"/>
    </source>
</evidence>
<dbReference type="EC" id="2.7.1.156" evidence="8"/>
<sequence>MAAGQLIFVSGGVRSGKSAWAEGLIRETPAKKKVYLASGWANDTEMAERIQRHRDDRKEHGWHTIEQPLQLERAVPEIAPEDAVLWDCATTWLANELYEGWEQGNPCVERPDCMEQKWAELQKTVEQIRNRTKLFVIVSNEVLDDFIRDRTYQQWLGRIHLWLVVQSDQAYEVENGVAYRRK</sequence>
<accession>A0A7H8Q7Z4</accession>
<comment type="catalytic activity">
    <reaction evidence="3">
        <text>adenosylcob(III)inamide + GTP = adenosylcob(III)inamide phosphate + GDP + H(+)</text>
        <dbReference type="Rhea" id="RHEA:15765"/>
        <dbReference type="ChEBI" id="CHEBI:2480"/>
        <dbReference type="ChEBI" id="CHEBI:15378"/>
        <dbReference type="ChEBI" id="CHEBI:37565"/>
        <dbReference type="ChEBI" id="CHEBI:58189"/>
        <dbReference type="ChEBI" id="CHEBI:58502"/>
        <dbReference type="EC" id="2.7.1.156"/>
    </reaction>
</comment>
<dbReference type="GO" id="GO:0005525">
    <property type="term" value="F:GTP binding"/>
    <property type="evidence" value="ECO:0007669"/>
    <property type="project" value="UniProtKB-KW"/>
</dbReference>
<organism evidence="20 21">
    <name type="scientific">Planococcus glaciei</name>
    <dbReference type="NCBI Taxonomy" id="459472"/>
    <lineage>
        <taxon>Bacteria</taxon>
        <taxon>Bacillati</taxon>
        <taxon>Bacillota</taxon>
        <taxon>Bacilli</taxon>
        <taxon>Bacillales</taxon>
        <taxon>Caryophanaceae</taxon>
        <taxon>Planococcus</taxon>
    </lineage>
</organism>